<keyword evidence="1" id="KW-0732">Signal</keyword>
<reference evidence="2" key="1">
    <citation type="submission" date="2018-02" db="EMBL/GenBank/DDBJ databases">
        <title>Rhizophora mucronata_Transcriptome.</title>
        <authorList>
            <person name="Meera S.P."/>
            <person name="Sreeshan A."/>
            <person name="Augustine A."/>
        </authorList>
    </citation>
    <scope>NUCLEOTIDE SEQUENCE</scope>
    <source>
        <tissue evidence="2">Leaf</tissue>
    </source>
</reference>
<feature type="signal peptide" evidence="1">
    <location>
        <begin position="1"/>
        <end position="19"/>
    </location>
</feature>
<protein>
    <submittedName>
        <fullName evidence="2">Uncharacterized protein</fullName>
    </submittedName>
</protein>
<dbReference type="EMBL" id="GGEC01076641">
    <property type="protein sequence ID" value="MBX57125.1"/>
    <property type="molecule type" value="Transcribed_RNA"/>
</dbReference>
<proteinExistence type="predicted"/>
<organism evidence="2">
    <name type="scientific">Rhizophora mucronata</name>
    <name type="common">Asiatic mangrove</name>
    <dbReference type="NCBI Taxonomy" id="61149"/>
    <lineage>
        <taxon>Eukaryota</taxon>
        <taxon>Viridiplantae</taxon>
        <taxon>Streptophyta</taxon>
        <taxon>Embryophyta</taxon>
        <taxon>Tracheophyta</taxon>
        <taxon>Spermatophyta</taxon>
        <taxon>Magnoliopsida</taxon>
        <taxon>eudicotyledons</taxon>
        <taxon>Gunneridae</taxon>
        <taxon>Pentapetalae</taxon>
        <taxon>rosids</taxon>
        <taxon>fabids</taxon>
        <taxon>Malpighiales</taxon>
        <taxon>Rhizophoraceae</taxon>
        <taxon>Rhizophora</taxon>
    </lineage>
</organism>
<evidence type="ECO:0000313" key="2">
    <source>
        <dbReference type="EMBL" id="MBX57125.1"/>
    </source>
</evidence>
<accession>A0A2P2PQY7</accession>
<sequence length="42" mass="4936">MSSTLNFSFLVLFEIGVQCLKYNLVNSQQLFSFVLYLEETIR</sequence>
<evidence type="ECO:0000256" key="1">
    <source>
        <dbReference type="SAM" id="SignalP"/>
    </source>
</evidence>
<name>A0A2P2PQY7_RHIMU</name>
<feature type="chain" id="PRO_5015115946" evidence="1">
    <location>
        <begin position="20"/>
        <end position="42"/>
    </location>
</feature>
<dbReference type="AlphaFoldDB" id="A0A2P2PQY7"/>